<feature type="domain" description="NodB homology" evidence="5">
    <location>
        <begin position="382"/>
        <end position="557"/>
    </location>
</feature>
<dbReference type="InterPro" id="IPR050248">
    <property type="entry name" value="Polysacc_deacetylase_ArnD"/>
</dbReference>
<evidence type="ECO:0000256" key="4">
    <source>
        <dbReference type="SAM" id="SignalP"/>
    </source>
</evidence>
<dbReference type="SUPFAM" id="SSF88713">
    <property type="entry name" value="Glycoside hydrolase/deacetylase"/>
    <property type="match status" value="1"/>
</dbReference>
<evidence type="ECO:0000256" key="1">
    <source>
        <dbReference type="ARBA" id="ARBA00022723"/>
    </source>
</evidence>
<evidence type="ECO:0000313" key="7">
    <source>
        <dbReference type="Proteomes" id="UP000568050"/>
    </source>
</evidence>
<reference evidence="6 7" key="1">
    <citation type="submission" date="2020-08" db="EMBL/GenBank/DDBJ databases">
        <title>Sequencing the genomes of 1000 actinobacteria strains.</title>
        <authorList>
            <person name="Klenk H.-P."/>
        </authorList>
    </citation>
    <scope>NUCLEOTIDE SEQUENCE [LARGE SCALE GENOMIC DNA]</scope>
    <source>
        <strain evidence="6 7">DSM 23040</strain>
    </source>
</reference>
<keyword evidence="7" id="KW-1185">Reference proteome</keyword>
<dbReference type="GO" id="GO:0005975">
    <property type="term" value="P:carbohydrate metabolic process"/>
    <property type="evidence" value="ECO:0007669"/>
    <property type="project" value="InterPro"/>
</dbReference>
<keyword evidence="1" id="KW-0479">Metal-binding</keyword>
<gene>
    <name evidence="6" type="ORF">FHX50_002391</name>
</gene>
<feature type="signal peptide" evidence="4">
    <location>
        <begin position="1"/>
        <end position="29"/>
    </location>
</feature>
<dbReference type="CDD" id="cd10917">
    <property type="entry name" value="CE4_NodB_like_6s_7s"/>
    <property type="match status" value="1"/>
</dbReference>
<feature type="region of interest" description="Disordered" evidence="3">
    <location>
        <begin position="86"/>
        <end position="106"/>
    </location>
</feature>
<evidence type="ECO:0000259" key="5">
    <source>
        <dbReference type="PROSITE" id="PS51677"/>
    </source>
</evidence>
<evidence type="ECO:0000256" key="3">
    <source>
        <dbReference type="SAM" id="MobiDB-lite"/>
    </source>
</evidence>
<sequence length="562" mass="58240">MTRSTSFPLVRRPRLRTAAALLAGGVLLASCTSGPDSAPAGGTGDKGANQGAGQPPSAADDAKKLPKGALDASVATDLAPTDAVDSALASDPDLKPSGKVITGDINGDGEEDALRLATRTSQNGSVVVVGALGKSESVGQQTVLLPAQQLGVHLTVTDTGASADGVRITVDAHTSAGIVDHKQRRLVITPAAKGAGTAAAWDIGVTPASAGSDGEVSSAKEDHADELKVNNGAPIASITEGFEYSDPILLGRPVEFAFDVPDGQDLVLSGSFTDTQLDAVDADGHQLSIGTDGLIHTDHPGVVRVRIASLAAPTTTPQIRGHLVPTGRHMGAEQNSDKRPETAEQAEANSGEPGGQPDEFVPWNQGITGTSAFPTHTADGKPIAYLTFDDGPGPDTPKVLATLEKYDIPATFFLLGQSAAADPDMVQTIRDKGMKVGGHSQTHPDLTKLGPDGVRRELRDSRKAIGGDLTCMRPPYGASNSRVRSIIAEEKQNIVGWTVDPQDWAKPGADTIAKRVVEQTHPGAVILEHDGGGDRSQTIAAMNQYIPQLQAKGYVFRTIPSC</sequence>
<protein>
    <submittedName>
        <fullName evidence="6">Peptidoglycan/xylan/chitin deacetylase (PgdA/CDA1 family)</fullName>
    </submittedName>
</protein>
<keyword evidence="2" id="KW-0378">Hydrolase</keyword>
<dbReference type="PROSITE" id="PS51318">
    <property type="entry name" value="TAT"/>
    <property type="match status" value="1"/>
</dbReference>
<dbReference type="GO" id="GO:0016020">
    <property type="term" value="C:membrane"/>
    <property type="evidence" value="ECO:0007669"/>
    <property type="project" value="TreeGrafter"/>
</dbReference>
<dbReference type="InterPro" id="IPR002509">
    <property type="entry name" value="NODB_dom"/>
</dbReference>
<dbReference type="PANTHER" id="PTHR10587:SF133">
    <property type="entry name" value="CHITIN DEACETYLASE 1-RELATED"/>
    <property type="match status" value="1"/>
</dbReference>
<name>A0A839QUW4_9MICO</name>
<dbReference type="RefSeq" id="WP_183377355.1">
    <property type="nucleotide sequence ID" value="NZ_CBCSFZ010000069.1"/>
</dbReference>
<proteinExistence type="predicted"/>
<feature type="region of interest" description="Disordered" evidence="3">
    <location>
        <begin position="34"/>
        <end position="66"/>
    </location>
</feature>
<dbReference type="AlphaFoldDB" id="A0A839QUW4"/>
<dbReference type="Pfam" id="PF01522">
    <property type="entry name" value="Polysacc_deac_1"/>
    <property type="match status" value="1"/>
</dbReference>
<dbReference type="Gene3D" id="3.20.20.370">
    <property type="entry name" value="Glycoside hydrolase/deacetylase"/>
    <property type="match status" value="1"/>
</dbReference>
<feature type="chain" id="PRO_5039555698" evidence="4">
    <location>
        <begin position="30"/>
        <end position="562"/>
    </location>
</feature>
<accession>A0A839QUW4</accession>
<keyword evidence="4" id="KW-0732">Signal</keyword>
<evidence type="ECO:0000313" key="6">
    <source>
        <dbReference type="EMBL" id="MBB3024084.1"/>
    </source>
</evidence>
<dbReference type="InterPro" id="IPR006311">
    <property type="entry name" value="TAT_signal"/>
</dbReference>
<feature type="region of interest" description="Disordered" evidence="3">
    <location>
        <begin position="314"/>
        <end position="359"/>
    </location>
</feature>
<dbReference type="GO" id="GO:0016810">
    <property type="term" value="F:hydrolase activity, acting on carbon-nitrogen (but not peptide) bonds"/>
    <property type="evidence" value="ECO:0007669"/>
    <property type="project" value="InterPro"/>
</dbReference>
<dbReference type="GO" id="GO:0046872">
    <property type="term" value="F:metal ion binding"/>
    <property type="evidence" value="ECO:0007669"/>
    <property type="project" value="UniProtKB-KW"/>
</dbReference>
<dbReference type="PANTHER" id="PTHR10587">
    <property type="entry name" value="GLYCOSYL TRANSFERASE-RELATED"/>
    <property type="match status" value="1"/>
</dbReference>
<dbReference type="InterPro" id="IPR011330">
    <property type="entry name" value="Glyco_hydro/deAcase_b/a-brl"/>
</dbReference>
<dbReference type="PROSITE" id="PS51257">
    <property type="entry name" value="PROKAR_LIPOPROTEIN"/>
    <property type="match status" value="1"/>
</dbReference>
<dbReference type="PROSITE" id="PS51677">
    <property type="entry name" value="NODB"/>
    <property type="match status" value="1"/>
</dbReference>
<organism evidence="6 7">
    <name type="scientific">Helcobacillus massiliensis</name>
    <dbReference type="NCBI Taxonomy" id="521392"/>
    <lineage>
        <taxon>Bacteria</taxon>
        <taxon>Bacillati</taxon>
        <taxon>Actinomycetota</taxon>
        <taxon>Actinomycetes</taxon>
        <taxon>Micrococcales</taxon>
        <taxon>Dermabacteraceae</taxon>
        <taxon>Helcobacillus</taxon>
    </lineage>
</organism>
<feature type="region of interest" description="Disordered" evidence="3">
    <location>
        <begin position="434"/>
        <end position="453"/>
    </location>
</feature>
<evidence type="ECO:0000256" key="2">
    <source>
        <dbReference type="ARBA" id="ARBA00022801"/>
    </source>
</evidence>
<dbReference type="EMBL" id="JACHWP010000027">
    <property type="protein sequence ID" value="MBB3024084.1"/>
    <property type="molecule type" value="Genomic_DNA"/>
</dbReference>
<comment type="caution">
    <text evidence="6">The sequence shown here is derived from an EMBL/GenBank/DDBJ whole genome shotgun (WGS) entry which is preliminary data.</text>
</comment>
<dbReference type="Proteomes" id="UP000568050">
    <property type="component" value="Unassembled WGS sequence"/>
</dbReference>